<feature type="compositionally biased region" description="Basic residues" evidence="1">
    <location>
        <begin position="107"/>
        <end position="116"/>
    </location>
</feature>
<feature type="signal peptide" evidence="2">
    <location>
        <begin position="1"/>
        <end position="19"/>
    </location>
</feature>
<reference evidence="3" key="1">
    <citation type="submission" date="2024-04" db="EMBL/GenBank/DDBJ databases">
        <authorList>
            <consortium name="Molecular Ecology Group"/>
        </authorList>
    </citation>
    <scope>NUCLEOTIDE SEQUENCE</scope>
</reference>
<name>A0AAV2PCV8_9HYME</name>
<feature type="compositionally biased region" description="Polar residues" evidence="1">
    <location>
        <begin position="266"/>
        <end position="279"/>
    </location>
</feature>
<proteinExistence type="predicted"/>
<protein>
    <recommendedName>
        <fullName evidence="5">DUF4806 domain-containing protein</fullName>
    </recommendedName>
</protein>
<keyword evidence="2" id="KW-0732">Signal</keyword>
<sequence>MQCTFCILFVVLKFLPTNEDPDTYFDVGLRKWICTDLDDEMCGKTYWPPNSNSVTQLVKTEESSKTNWPKHDMEVKRFYNTYPKARAAISGFLADSNYETEIEQHMGRGKRRKKIRQITSSDSDSDSNASLKLTTKIIPVPPPVFLNKAFSNTQHCDSDSNSNTSSKLMKRNVPTSSTIKLSEVEKLQEEKFEEEKLNKMIKTKRLFSKHFHVNLTGKKIQTAKEIAISKMKKPELLTSLSRTAKSPLKSVSSSVSISSPTSFNSLLTNSPVNSDTSAVQEEENLFLNVQSSMQDTIPEDNLFIDRTSTQDSMTTNNFNRNSKNIAQCSNSDSNCENSSKLSNSSTSYRRTMFKEQLHDKNKEETSLYKTKLDRTLVIVQEVSGKLDILNMNMSKIMRVIIPSEKRITRPEKMPALPLNTKQDLEEFNKFLEADHNLAAACHYMSSHIKLNVKNPERKSATNMLTKILSNTLASEINCDGGHGKIAFKSLKLYDLFQGTLQTAFPNSDLIEANAALAGWLKDAKWRKQCDGSLGNRKRKS</sequence>
<evidence type="ECO:0008006" key="5">
    <source>
        <dbReference type="Google" id="ProtNLM"/>
    </source>
</evidence>
<dbReference type="EMBL" id="OZ034832">
    <property type="protein sequence ID" value="CAL1689821.1"/>
    <property type="molecule type" value="Genomic_DNA"/>
</dbReference>
<gene>
    <name evidence="3" type="ORF">LPLAT_LOCUS14658</name>
</gene>
<feature type="region of interest" description="Disordered" evidence="1">
    <location>
        <begin position="103"/>
        <end position="128"/>
    </location>
</feature>
<keyword evidence="4" id="KW-1185">Reference proteome</keyword>
<accession>A0AAV2PCV8</accession>
<dbReference type="AlphaFoldDB" id="A0AAV2PCV8"/>
<feature type="chain" id="PRO_5043707735" description="DUF4806 domain-containing protein" evidence="2">
    <location>
        <begin position="20"/>
        <end position="540"/>
    </location>
</feature>
<evidence type="ECO:0000256" key="1">
    <source>
        <dbReference type="SAM" id="MobiDB-lite"/>
    </source>
</evidence>
<feature type="region of interest" description="Disordered" evidence="1">
    <location>
        <begin position="252"/>
        <end position="279"/>
    </location>
</feature>
<organism evidence="3 4">
    <name type="scientific">Lasius platythorax</name>
    <dbReference type="NCBI Taxonomy" id="488582"/>
    <lineage>
        <taxon>Eukaryota</taxon>
        <taxon>Metazoa</taxon>
        <taxon>Ecdysozoa</taxon>
        <taxon>Arthropoda</taxon>
        <taxon>Hexapoda</taxon>
        <taxon>Insecta</taxon>
        <taxon>Pterygota</taxon>
        <taxon>Neoptera</taxon>
        <taxon>Endopterygota</taxon>
        <taxon>Hymenoptera</taxon>
        <taxon>Apocrita</taxon>
        <taxon>Aculeata</taxon>
        <taxon>Formicoidea</taxon>
        <taxon>Formicidae</taxon>
        <taxon>Formicinae</taxon>
        <taxon>Lasius</taxon>
        <taxon>Lasius</taxon>
    </lineage>
</organism>
<feature type="region of interest" description="Disordered" evidence="1">
    <location>
        <begin position="153"/>
        <end position="173"/>
    </location>
</feature>
<evidence type="ECO:0000313" key="3">
    <source>
        <dbReference type="EMBL" id="CAL1689821.1"/>
    </source>
</evidence>
<feature type="compositionally biased region" description="Low complexity" evidence="1">
    <location>
        <begin position="252"/>
        <end position="265"/>
    </location>
</feature>
<evidence type="ECO:0000313" key="4">
    <source>
        <dbReference type="Proteomes" id="UP001497644"/>
    </source>
</evidence>
<evidence type="ECO:0000256" key="2">
    <source>
        <dbReference type="SAM" id="SignalP"/>
    </source>
</evidence>
<dbReference type="Proteomes" id="UP001497644">
    <property type="component" value="Chromosome 9"/>
</dbReference>